<evidence type="ECO:0000313" key="12">
    <source>
        <dbReference type="EMBL" id="GIQ66121.1"/>
    </source>
</evidence>
<feature type="region of interest" description="Disordered" evidence="9">
    <location>
        <begin position="219"/>
        <end position="250"/>
    </location>
</feature>
<gene>
    <name evidence="12" type="ORF">PACILC2_46890</name>
</gene>
<evidence type="ECO:0000256" key="8">
    <source>
        <dbReference type="ARBA" id="ARBA00023012"/>
    </source>
</evidence>
<keyword evidence="3" id="KW-0597">Phosphoprotein</keyword>
<reference evidence="12 13" key="1">
    <citation type="submission" date="2021-04" db="EMBL/GenBank/DDBJ databases">
        <title>Draft genome sequence of Paenibacillus cisolokensis, LC2-13A.</title>
        <authorList>
            <person name="Uke A."/>
            <person name="Chhe C."/>
            <person name="Baramee S."/>
            <person name="Kosugi A."/>
        </authorList>
    </citation>
    <scope>NUCLEOTIDE SEQUENCE [LARGE SCALE GENOMIC DNA]</scope>
    <source>
        <strain evidence="12 13">LC2-13A</strain>
    </source>
</reference>
<evidence type="ECO:0000256" key="1">
    <source>
        <dbReference type="ARBA" id="ARBA00000085"/>
    </source>
</evidence>
<keyword evidence="10" id="KW-0472">Membrane</keyword>
<dbReference type="InterPro" id="IPR036890">
    <property type="entry name" value="HATPase_C_sf"/>
</dbReference>
<feature type="transmembrane region" description="Helical" evidence="10">
    <location>
        <begin position="40"/>
        <end position="58"/>
    </location>
</feature>
<evidence type="ECO:0000256" key="9">
    <source>
        <dbReference type="SAM" id="MobiDB-lite"/>
    </source>
</evidence>
<evidence type="ECO:0000256" key="3">
    <source>
        <dbReference type="ARBA" id="ARBA00022553"/>
    </source>
</evidence>
<dbReference type="PANTHER" id="PTHR24421">
    <property type="entry name" value="NITRATE/NITRITE SENSOR PROTEIN NARX-RELATED"/>
    <property type="match status" value="1"/>
</dbReference>
<evidence type="ECO:0000256" key="4">
    <source>
        <dbReference type="ARBA" id="ARBA00022679"/>
    </source>
</evidence>
<evidence type="ECO:0000256" key="10">
    <source>
        <dbReference type="SAM" id="Phobius"/>
    </source>
</evidence>
<evidence type="ECO:0000256" key="2">
    <source>
        <dbReference type="ARBA" id="ARBA00012438"/>
    </source>
</evidence>
<evidence type="ECO:0000256" key="5">
    <source>
        <dbReference type="ARBA" id="ARBA00022741"/>
    </source>
</evidence>
<keyword evidence="10" id="KW-1133">Transmembrane helix</keyword>
<feature type="domain" description="Signal transduction histidine kinase subgroup 3 dimerisation and phosphoacceptor" evidence="11">
    <location>
        <begin position="80"/>
        <end position="144"/>
    </location>
</feature>
<keyword evidence="13" id="KW-1185">Reference proteome</keyword>
<dbReference type="InterPro" id="IPR050482">
    <property type="entry name" value="Sensor_HK_TwoCompSys"/>
</dbReference>
<dbReference type="RefSeq" id="WP_082655342.1">
    <property type="nucleotide sequence ID" value="NZ_BOVJ01000166.1"/>
</dbReference>
<dbReference type="EC" id="2.7.13.3" evidence="2"/>
<dbReference type="PANTHER" id="PTHR24421:SF10">
    <property type="entry name" value="NITRATE_NITRITE SENSOR PROTEIN NARQ"/>
    <property type="match status" value="1"/>
</dbReference>
<feature type="compositionally biased region" description="Basic residues" evidence="9">
    <location>
        <begin position="237"/>
        <end position="247"/>
    </location>
</feature>
<dbReference type="Proteomes" id="UP000680304">
    <property type="component" value="Unassembled WGS sequence"/>
</dbReference>
<keyword evidence="7" id="KW-0067">ATP-binding</keyword>
<proteinExistence type="predicted"/>
<evidence type="ECO:0000256" key="6">
    <source>
        <dbReference type="ARBA" id="ARBA00022777"/>
    </source>
</evidence>
<evidence type="ECO:0000313" key="13">
    <source>
        <dbReference type="Proteomes" id="UP000680304"/>
    </source>
</evidence>
<keyword evidence="8" id="KW-0902">Two-component regulatory system</keyword>
<evidence type="ECO:0000259" key="11">
    <source>
        <dbReference type="Pfam" id="PF07730"/>
    </source>
</evidence>
<dbReference type="EMBL" id="BOVJ01000166">
    <property type="protein sequence ID" value="GIQ66121.1"/>
    <property type="molecule type" value="Genomic_DNA"/>
</dbReference>
<dbReference type="SUPFAM" id="SSF55874">
    <property type="entry name" value="ATPase domain of HSP90 chaperone/DNA topoisomerase II/histidine kinase"/>
    <property type="match status" value="1"/>
</dbReference>
<protein>
    <recommendedName>
        <fullName evidence="2">histidine kinase</fullName>
        <ecNumber evidence="2">2.7.13.3</ecNumber>
    </recommendedName>
</protein>
<dbReference type="Gene3D" id="3.30.565.10">
    <property type="entry name" value="Histidine kinase-like ATPase, C-terminal domain"/>
    <property type="match status" value="1"/>
</dbReference>
<organism evidence="12 13">
    <name type="scientific">Paenibacillus cisolokensis</name>
    <dbReference type="NCBI Taxonomy" id="1658519"/>
    <lineage>
        <taxon>Bacteria</taxon>
        <taxon>Bacillati</taxon>
        <taxon>Bacillota</taxon>
        <taxon>Bacilli</taxon>
        <taxon>Bacillales</taxon>
        <taxon>Paenibacillaceae</taxon>
        <taxon>Paenibacillus</taxon>
    </lineage>
</organism>
<dbReference type="Gene3D" id="1.20.5.1930">
    <property type="match status" value="1"/>
</dbReference>
<comment type="catalytic activity">
    <reaction evidence="1">
        <text>ATP + protein L-histidine = ADP + protein N-phospho-L-histidine.</text>
        <dbReference type="EC" id="2.7.13.3"/>
    </reaction>
</comment>
<comment type="caution">
    <text evidence="12">The sequence shown here is derived from an EMBL/GenBank/DDBJ whole genome shotgun (WGS) entry which is preliminary data.</text>
</comment>
<keyword evidence="10" id="KW-0812">Transmembrane</keyword>
<name>A0ABQ4NE26_9BACL</name>
<keyword evidence="6" id="KW-0418">Kinase</keyword>
<sequence>MTYAAIKRFILWTPTITIGLWEYLRHTVLLPYLSMDLGNLLAPVLVFLVTVTLLRKLFAMLEHTQEELQREKMVKAAFQEREQLARELHDGIAQSLFLLSVKLDRLDRAESPEDVRETTSRIRRTVRRIHDDVRQSIAALRNPPAAADLPWMQSLRALAGELESSGGVDVTLDWRLPDGSLTRKEKVELLAILREAVMNIRKHARAHRVTIACVPDTEPADGGERSGMTTAAAADRPKRRSARHRTGRASSAGFRCTVRDDGLGADPQALEAKGKYGVRMMRDRAEAMGWFVEIRSCHGETEQGEGLPSGTVVEIVKKGEAGRWKMRSGRSGS</sequence>
<dbReference type="Pfam" id="PF07730">
    <property type="entry name" value="HisKA_3"/>
    <property type="match status" value="1"/>
</dbReference>
<accession>A0ABQ4NE26</accession>
<keyword evidence="4" id="KW-0808">Transferase</keyword>
<evidence type="ECO:0000256" key="7">
    <source>
        <dbReference type="ARBA" id="ARBA00022840"/>
    </source>
</evidence>
<dbReference type="InterPro" id="IPR011712">
    <property type="entry name" value="Sig_transdc_His_kin_sub3_dim/P"/>
</dbReference>
<keyword evidence="5" id="KW-0547">Nucleotide-binding</keyword>